<organism evidence="1">
    <name type="scientific">marine sediment metagenome</name>
    <dbReference type="NCBI Taxonomy" id="412755"/>
    <lineage>
        <taxon>unclassified sequences</taxon>
        <taxon>metagenomes</taxon>
        <taxon>ecological metagenomes</taxon>
    </lineage>
</organism>
<sequence length="259" mass="30132">MFNSLQQREIFHLEFLRWFSHKVEAKYYALKGGVNMRFFFSSLRYSEDMDIDVSDLGVEVLQEVVLGILLTQAFRRIFESHGIENIIAPDITKAKQTEITQRFKTHLITFAGEDLFTKIEFSRRGLKKGIIVQSVSDHILRSYKLTPLLIPHYNIKSTIIQKIDAIASRSVTQARDIYDLYILNSQFVGTEIAESEIIEKDKFKKAYNNLFAVTFEQFRDSVVSYLPPEEQIIYNKDSSWDEVRLKAANLIGEFRSEHA</sequence>
<proteinExistence type="predicted"/>
<reference evidence="1" key="1">
    <citation type="journal article" date="2014" name="Front. Microbiol.">
        <title>High frequency of phylogenetically diverse reductive dehalogenase-homologous genes in deep subseafloor sedimentary metagenomes.</title>
        <authorList>
            <person name="Kawai M."/>
            <person name="Futagami T."/>
            <person name="Toyoda A."/>
            <person name="Takaki Y."/>
            <person name="Nishi S."/>
            <person name="Hori S."/>
            <person name="Arai W."/>
            <person name="Tsubouchi T."/>
            <person name="Morono Y."/>
            <person name="Uchiyama I."/>
            <person name="Ito T."/>
            <person name="Fujiyama A."/>
            <person name="Inagaki F."/>
            <person name="Takami H."/>
        </authorList>
    </citation>
    <scope>NUCLEOTIDE SEQUENCE</scope>
    <source>
        <strain evidence="1">Expedition CK06-06</strain>
    </source>
</reference>
<protein>
    <recommendedName>
        <fullName evidence="2">Nucleotidyl transferase AbiEii toxin, Type IV TA system</fullName>
    </recommendedName>
</protein>
<gene>
    <name evidence="1" type="ORF">S01H4_30228</name>
</gene>
<dbReference type="InterPro" id="IPR014942">
    <property type="entry name" value="AbiEii"/>
</dbReference>
<comment type="caution">
    <text evidence="1">The sequence shown here is derived from an EMBL/GenBank/DDBJ whole genome shotgun (WGS) entry which is preliminary data.</text>
</comment>
<dbReference type="Pfam" id="PF08843">
    <property type="entry name" value="AbiEii"/>
    <property type="match status" value="1"/>
</dbReference>
<evidence type="ECO:0000313" key="1">
    <source>
        <dbReference type="EMBL" id="GAG86386.1"/>
    </source>
</evidence>
<dbReference type="AlphaFoldDB" id="X1CQ42"/>
<accession>X1CQ42</accession>
<name>X1CQ42_9ZZZZ</name>
<dbReference type="EMBL" id="BART01015584">
    <property type="protein sequence ID" value="GAG86386.1"/>
    <property type="molecule type" value="Genomic_DNA"/>
</dbReference>
<evidence type="ECO:0008006" key="2">
    <source>
        <dbReference type="Google" id="ProtNLM"/>
    </source>
</evidence>
<dbReference type="Gene3D" id="3.10.450.620">
    <property type="entry name" value="JHP933, nucleotidyltransferase-like core domain"/>
    <property type="match status" value="1"/>
</dbReference>